<accession>A0A5E4M4C4</accession>
<sequence length="91" mass="10498">DTVVYMGIILQGSMIVYKLDKKALADVDDNKILDVSNKINLTRFLQGQIKLILNFKTRKTFLFNEHPAFINYCSVTSNKVPASRRNFMRDV</sequence>
<feature type="non-terminal residue" evidence="1">
    <location>
        <position position="1"/>
    </location>
</feature>
<name>A0A5E4M4C4_9HEMI</name>
<gene>
    <name evidence="1" type="ORF">CINCED_3A003467</name>
</gene>
<organism evidence="1 2">
    <name type="scientific">Cinara cedri</name>
    <dbReference type="NCBI Taxonomy" id="506608"/>
    <lineage>
        <taxon>Eukaryota</taxon>
        <taxon>Metazoa</taxon>
        <taxon>Ecdysozoa</taxon>
        <taxon>Arthropoda</taxon>
        <taxon>Hexapoda</taxon>
        <taxon>Insecta</taxon>
        <taxon>Pterygota</taxon>
        <taxon>Neoptera</taxon>
        <taxon>Paraneoptera</taxon>
        <taxon>Hemiptera</taxon>
        <taxon>Sternorrhyncha</taxon>
        <taxon>Aphidomorpha</taxon>
        <taxon>Aphidoidea</taxon>
        <taxon>Aphididae</taxon>
        <taxon>Lachninae</taxon>
        <taxon>Cinara</taxon>
    </lineage>
</organism>
<evidence type="ECO:0000313" key="1">
    <source>
        <dbReference type="EMBL" id="VVC24709.1"/>
    </source>
</evidence>
<keyword evidence="2" id="KW-1185">Reference proteome</keyword>
<evidence type="ECO:0000313" key="2">
    <source>
        <dbReference type="Proteomes" id="UP000325440"/>
    </source>
</evidence>
<dbReference type="AlphaFoldDB" id="A0A5E4M4C4"/>
<proteinExistence type="predicted"/>
<dbReference type="EMBL" id="CABPRJ010000005">
    <property type="protein sequence ID" value="VVC24709.1"/>
    <property type="molecule type" value="Genomic_DNA"/>
</dbReference>
<protein>
    <submittedName>
        <fullName evidence="1">Uncharacterized protein</fullName>
    </submittedName>
</protein>
<reference evidence="1 2" key="1">
    <citation type="submission" date="2019-08" db="EMBL/GenBank/DDBJ databases">
        <authorList>
            <person name="Alioto T."/>
            <person name="Alioto T."/>
            <person name="Gomez Garrido J."/>
        </authorList>
    </citation>
    <scope>NUCLEOTIDE SEQUENCE [LARGE SCALE GENOMIC DNA]</scope>
</reference>
<dbReference type="Proteomes" id="UP000325440">
    <property type="component" value="Unassembled WGS sequence"/>
</dbReference>